<organism evidence="2">
    <name type="scientific">Mustela putorius furo</name>
    <name type="common">European domestic ferret</name>
    <name type="synonym">Mustela furo</name>
    <dbReference type="NCBI Taxonomy" id="9669"/>
    <lineage>
        <taxon>Eukaryota</taxon>
        <taxon>Metazoa</taxon>
        <taxon>Chordata</taxon>
        <taxon>Craniata</taxon>
        <taxon>Vertebrata</taxon>
        <taxon>Euteleostomi</taxon>
        <taxon>Mammalia</taxon>
        <taxon>Eutheria</taxon>
        <taxon>Laurasiatheria</taxon>
        <taxon>Carnivora</taxon>
        <taxon>Caniformia</taxon>
        <taxon>Musteloidea</taxon>
        <taxon>Mustelidae</taxon>
        <taxon>Mustelinae</taxon>
        <taxon>Mustela</taxon>
    </lineage>
</organism>
<protein>
    <submittedName>
        <fullName evidence="2">Uncharacterized protein</fullName>
    </submittedName>
</protein>
<feature type="non-terminal residue" evidence="2">
    <location>
        <position position="1"/>
    </location>
</feature>
<sequence length="70" mass="7290">SPSPEAGLCSRTGRGARGSDPHGSERPPFPATIASSPRERVAYSPIFSQGTTIRRGLGVWSSQDRAAPGP</sequence>
<reference evidence="2" key="1">
    <citation type="journal article" date="2013" name="J. Virol.">
        <title>Sequencing, annotation, and characterization of the influenza ferret infectome.</title>
        <authorList>
            <person name="Leon A.J."/>
            <person name="Banner D."/>
            <person name="Xu L."/>
            <person name="Ran L."/>
            <person name="Peng Z."/>
            <person name="Yi K."/>
            <person name="Chen C."/>
            <person name="Xu F."/>
            <person name="Huang J."/>
            <person name="Zhao Z."/>
            <person name="Lin Z."/>
            <person name="Huang S.H."/>
            <person name="Fang Y."/>
            <person name="Kelvin A.A."/>
            <person name="Ross T.M."/>
            <person name="Farooqui A."/>
            <person name="Kelvin D.J."/>
        </authorList>
    </citation>
    <scope>NUCLEOTIDE SEQUENCE</scope>
    <source>
        <tissue evidence="2">Lungs</tissue>
    </source>
</reference>
<evidence type="ECO:0000256" key="1">
    <source>
        <dbReference type="SAM" id="MobiDB-lite"/>
    </source>
</evidence>
<dbReference type="EMBL" id="JP023698">
    <property type="protein sequence ID" value="AES12296.1"/>
    <property type="molecule type" value="mRNA"/>
</dbReference>
<accession>G9L564</accession>
<proteinExistence type="evidence at transcript level"/>
<dbReference type="AlphaFoldDB" id="G9L564"/>
<feature type="region of interest" description="Disordered" evidence="1">
    <location>
        <begin position="1"/>
        <end position="70"/>
    </location>
</feature>
<name>G9L564_MUSPF</name>
<feature type="non-terminal residue" evidence="2">
    <location>
        <position position="70"/>
    </location>
</feature>
<evidence type="ECO:0000313" key="2">
    <source>
        <dbReference type="EMBL" id="AES12296.1"/>
    </source>
</evidence>